<feature type="region of interest" description="Disordered" evidence="1">
    <location>
        <begin position="39"/>
        <end position="58"/>
    </location>
</feature>
<accession>A0A919TP16</accession>
<organism evidence="2 3">
    <name type="scientific">Actinoplanes siamensis</name>
    <dbReference type="NCBI Taxonomy" id="1223317"/>
    <lineage>
        <taxon>Bacteria</taxon>
        <taxon>Bacillati</taxon>
        <taxon>Actinomycetota</taxon>
        <taxon>Actinomycetes</taxon>
        <taxon>Micromonosporales</taxon>
        <taxon>Micromonosporaceae</taxon>
        <taxon>Actinoplanes</taxon>
    </lineage>
</organism>
<evidence type="ECO:0000256" key="1">
    <source>
        <dbReference type="SAM" id="MobiDB-lite"/>
    </source>
</evidence>
<dbReference type="RefSeq" id="WP_203684621.1">
    <property type="nucleotide sequence ID" value="NZ_BOMW01000080.1"/>
</dbReference>
<protein>
    <recommendedName>
        <fullName evidence="4">Integrase catalytic domain-containing protein</fullName>
    </recommendedName>
</protein>
<name>A0A919TP16_9ACTN</name>
<dbReference type="AlphaFoldDB" id="A0A919TP16"/>
<comment type="caution">
    <text evidence="2">The sequence shown here is derived from an EMBL/GenBank/DDBJ whole genome shotgun (WGS) entry which is preliminary data.</text>
</comment>
<dbReference type="EMBL" id="BOMW01000080">
    <property type="protein sequence ID" value="GIF09307.1"/>
    <property type="molecule type" value="Genomic_DNA"/>
</dbReference>
<sequence>MLVTADPDLLFAYIDGWYDTQRIRKELGYLSPDEYEAAWHQHQASQTEPELVTPATAR</sequence>
<evidence type="ECO:0008006" key="4">
    <source>
        <dbReference type="Google" id="ProtNLM"/>
    </source>
</evidence>
<evidence type="ECO:0000313" key="2">
    <source>
        <dbReference type="EMBL" id="GIF09307.1"/>
    </source>
</evidence>
<proteinExistence type="predicted"/>
<dbReference type="Proteomes" id="UP000629619">
    <property type="component" value="Unassembled WGS sequence"/>
</dbReference>
<reference evidence="2" key="1">
    <citation type="submission" date="2021-01" db="EMBL/GenBank/DDBJ databases">
        <title>Whole genome shotgun sequence of Actinoplanes siamensis NBRC 109076.</title>
        <authorList>
            <person name="Komaki H."/>
            <person name="Tamura T."/>
        </authorList>
    </citation>
    <scope>NUCLEOTIDE SEQUENCE</scope>
    <source>
        <strain evidence="2">NBRC 109076</strain>
    </source>
</reference>
<keyword evidence="3" id="KW-1185">Reference proteome</keyword>
<evidence type="ECO:0000313" key="3">
    <source>
        <dbReference type="Proteomes" id="UP000629619"/>
    </source>
</evidence>
<gene>
    <name evidence="2" type="ORF">Asi03nite_68450</name>
</gene>